<dbReference type="PANTHER" id="PTHR13389">
    <property type="entry name" value="PUMILIO HOMOLOG 3"/>
    <property type="match status" value="1"/>
</dbReference>
<dbReference type="GO" id="GO:0005730">
    <property type="term" value="C:nucleolus"/>
    <property type="evidence" value="ECO:0007669"/>
    <property type="project" value="TreeGrafter"/>
</dbReference>
<dbReference type="InterPro" id="IPR011989">
    <property type="entry name" value="ARM-like"/>
</dbReference>
<keyword evidence="6" id="KW-1185">Reference proteome</keyword>
<dbReference type="SMART" id="SM00025">
    <property type="entry name" value="Pumilio"/>
    <property type="match status" value="5"/>
</dbReference>
<name>A0AAD7M6L6_9AGAR</name>
<proteinExistence type="predicted"/>
<gene>
    <name evidence="5" type="ORF">B0H16DRAFT_721191</name>
</gene>
<accession>A0AAD7M6L6</accession>
<evidence type="ECO:0000256" key="3">
    <source>
        <dbReference type="SAM" id="MobiDB-lite"/>
    </source>
</evidence>
<evidence type="ECO:0000256" key="1">
    <source>
        <dbReference type="ARBA" id="ARBA00022737"/>
    </source>
</evidence>
<comment type="caution">
    <text evidence="5">The sequence shown here is derived from an EMBL/GenBank/DDBJ whole genome shotgun (WGS) entry which is preliminary data.</text>
</comment>
<feature type="compositionally biased region" description="Basic and acidic residues" evidence="3">
    <location>
        <begin position="105"/>
        <end position="122"/>
    </location>
</feature>
<feature type="region of interest" description="Disordered" evidence="3">
    <location>
        <begin position="1"/>
        <end position="128"/>
    </location>
</feature>
<dbReference type="EMBL" id="JARKIB010000497">
    <property type="protein sequence ID" value="KAJ7703798.1"/>
    <property type="molecule type" value="Genomic_DNA"/>
</dbReference>
<keyword evidence="2" id="KW-0694">RNA-binding</keyword>
<dbReference type="InterPro" id="IPR040059">
    <property type="entry name" value="PUM3"/>
</dbReference>
<dbReference type="InterPro" id="IPR033133">
    <property type="entry name" value="PUM-HD"/>
</dbReference>
<organism evidence="5 6">
    <name type="scientific">Mycena metata</name>
    <dbReference type="NCBI Taxonomy" id="1033252"/>
    <lineage>
        <taxon>Eukaryota</taxon>
        <taxon>Fungi</taxon>
        <taxon>Dikarya</taxon>
        <taxon>Basidiomycota</taxon>
        <taxon>Agaricomycotina</taxon>
        <taxon>Agaricomycetes</taxon>
        <taxon>Agaricomycetidae</taxon>
        <taxon>Agaricales</taxon>
        <taxon>Marasmiineae</taxon>
        <taxon>Mycenaceae</taxon>
        <taxon>Mycena</taxon>
    </lineage>
</organism>
<sequence length="681" mass="75208">MAAAQKSTKKRPAVSQGGPKPKKAHIEKPAKSHAEKPAGKSDKKRSRPVTLPTREVESAESDLEGEEDVEDEGLDAMDEDLQQDEYAMDTEDAPPTQNQNQKDPAAARESHRAQKVLQEQRRAAKPHSTLLADAKRVWSLANAKDVSATDRQKHIQELTSIIRGHVKDIVFKHDASRIVQTVVKHGRQKERDEIAAELKGKYKELAQSKYSKFLVTKLIRLCPTHRPSILMEFQGHVLRLLLHREASSVLADAFELYTNAYERTLLVRDFYGKETALFTVTSGTDDDKERARKGLPGVLEGADPDRRKRVLASMKEALTSIFNNSDKGAVTHAVVHRALWEYIVAVNSSSDEADAEKQLREIFEVCQDVLAELVHTKDGSRVVREFLARGSAKDCKQILKVLKPHVERMCIDDDAQLVLFTALDVIDDTKLVIKTLIPEMTSPAQTLVQTAQGRRALLYLLVPRTRRHFMPAQIALLAETDDIRAKTSKKTSEVREAEVRAGASEALIKWVKDKGALLLRETAASLVVTEIMLFAEGDKTGAIETLLRAASAAYPCAEEDAPHPIDLPHAARLYKTLLQGGHFNRSSGAIGQSPAWDGAALAVKFVEEVGKEVVVAMCTKGECNGAFVVAELCEALMGKEGEEANEARKTLKGWFGKEVVKEIEGGDTKGKKVLVEKIAAL</sequence>
<dbReference type="InterPro" id="IPR016024">
    <property type="entry name" value="ARM-type_fold"/>
</dbReference>
<dbReference type="PROSITE" id="PS50303">
    <property type="entry name" value="PUM_HD"/>
    <property type="match status" value="1"/>
</dbReference>
<feature type="compositionally biased region" description="Basic and acidic residues" evidence="3">
    <location>
        <begin position="24"/>
        <end position="41"/>
    </location>
</feature>
<evidence type="ECO:0000256" key="2">
    <source>
        <dbReference type="ARBA" id="ARBA00022884"/>
    </source>
</evidence>
<dbReference type="InterPro" id="IPR012959">
    <property type="entry name" value="CPL_dom"/>
</dbReference>
<dbReference type="GO" id="GO:0003729">
    <property type="term" value="F:mRNA binding"/>
    <property type="evidence" value="ECO:0007669"/>
    <property type="project" value="TreeGrafter"/>
</dbReference>
<dbReference type="InterPro" id="IPR001313">
    <property type="entry name" value="Pumilio_RNA-bd_rpt"/>
</dbReference>
<dbReference type="Pfam" id="PF08144">
    <property type="entry name" value="CPL"/>
    <property type="match status" value="1"/>
</dbReference>
<evidence type="ECO:0000259" key="4">
    <source>
        <dbReference type="PROSITE" id="PS50303"/>
    </source>
</evidence>
<protein>
    <submittedName>
        <fullName evidence="5">Armadillo-type protein</fullName>
    </submittedName>
</protein>
<dbReference type="GO" id="GO:0006417">
    <property type="term" value="P:regulation of translation"/>
    <property type="evidence" value="ECO:0007669"/>
    <property type="project" value="TreeGrafter"/>
</dbReference>
<dbReference type="PANTHER" id="PTHR13389:SF0">
    <property type="entry name" value="PUMILIO HOMOLOG 3"/>
    <property type="match status" value="1"/>
</dbReference>
<evidence type="ECO:0000313" key="6">
    <source>
        <dbReference type="Proteomes" id="UP001215598"/>
    </source>
</evidence>
<keyword evidence="1" id="KW-0677">Repeat</keyword>
<feature type="domain" description="PUM-HD" evidence="4">
    <location>
        <begin position="135"/>
        <end position="535"/>
    </location>
</feature>
<feature type="compositionally biased region" description="Acidic residues" evidence="3">
    <location>
        <begin position="58"/>
        <end position="92"/>
    </location>
</feature>
<dbReference type="Gene3D" id="1.25.10.10">
    <property type="entry name" value="Leucine-rich Repeat Variant"/>
    <property type="match status" value="1"/>
</dbReference>
<reference evidence="5" key="1">
    <citation type="submission" date="2023-03" db="EMBL/GenBank/DDBJ databases">
        <title>Massive genome expansion in bonnet fungi (Mycena s.s.) driven by repeated elements and novel gene families across ecological guilds.</title>
        <authorList>
            <consortium name="Lawrence Berkeley National Laboratory"/>
            <person name="Harder C.B."/>
            <person name="Miyauchi S."/>
            <person name="Viragh M."/>
            <person name="Kuo A."/>
            <person name="Thoen E."/>
            <person name="Andreopoulos B."/>
            <person name="Lu D."/>
            <person name="Skrede I."/>
            <person name="Drula E."/>
            <person name="Henrissat B."/>
            <person name="Morin E."/>
            <person name="Kohler A."/>
            <person name="Barry K."/>
            <person name="LaButti K."/>
            <person name="Morin E."/>
            <person name="Salamov A."/>
            <person name="Lipzen A."/>
            <person name="Mereny Z."/>
            <person name="Hegedus B."/>
            <person name="Baldrian P."/>
            <person name="Stursova M."/>
            <person name="Weitz H."/>
            <person name="Taylor A."/>
            <person name="Grigoriev I.V."/>
            <person name="Nagy L.G."/>
            <person name="Martin F."/>
            <person name="Kauserud H."/>
        </authorList>
    </citation>
    <scope>NUCLEOTIDE SEQUENCE</scope>
    <source>
        <strain evidence="5">CBHHK182m</strain>
    </source>
</reference>
<evidence type="ECO:0000313" key="5">
    <source>
        <dbReference type="EMBL" id="KAJ7703798.1"/>
    </source>
</evidence>
<dbReference type="AlphaFoldDB" id="A0AAD7M6L6"/>
<dbReference type="Proteomes" id="UP001215598">
    <property type="component" value="Unassembled WGS sequence"/>
</dbReference>
<dbReference type="SUPFAM" id="SSF48371">
    <property type="entry name" value="ARM repeat"/>
    <property type="match status" value="1"/>
</dbReference>